<evidence type="ECO:0000313" key="1">
    <source>
        <dbReference type="EMBL" id="XCM37970.1"/>
    </source>
</evidence>
<reference evidence="1" key="1">
    <citation type="submission" date="2024-07" db="EMBL/GenBank/DDBJ databases">
        <authorList>
            <person name="Kim Y.J."/>
            <person name="Jeong J.Y."/>
        </authorList>
    </citation>
    <scope>NUCLEOTIDE SEQUENCE</scope>
    <source>
        <strain evidence="1">GIHE-MW2</strain>
    </source>
</reference>
<name>A0AAU8JHG4_9CYAN</name>
<sequence>MDSDTEAFQPCQIVCLEHQNRCLYAEIIQVLPSRGRFWLRPLMLGIWPIKDDLRFTEPPQELYDLRQGADLVWPTTGFRLAWDTEVIPLLMQLETLEKSPDHPILAHRQLRDFVDRVWQASSEPV</sequence>
<dbReference type="AlphaFoldDB" id="A0AAU8JHG4"/>
<accession>A0AAU8JHG4</accession>
<dbReference type="EMBL" id="CP159837">
    <property type="protein sequence ID" value="XCM37970.1"/>
    <property type="molecule type" value="Genomic_DNA"/>
</dbReference>
<dbReference type="RefSeq" id="WP_054469048.1">
    <property type="nucleotide sequence ID" value="NZ_CP159837.1"/>
</dbReference>
<protein>
    <submittedName>
        <fullName evidence="1">Uncharacterized protein</fullName>
    </submittedName>
</protein>
<proteinExistence type="predicted"/>
<organism evidence="1">
    <name type="scientific">Planktothricoides raciborskii GIHE-MW2</name>
    <dbReference type="NCBI Taxonomy" id="2792601"/>
    <lineage>
        <taxon>Bacteria</taxon>
        <taxon>Bacillati</taxon>
        <taxon>Cyanobacteriota</taxon>
        <taxon>Cyanophyceae</taxon>
        <taxon>Oscillatoriophycideae</taxon>
        <taxon>Oscillatoriales</taxon>
        <taxon>Oscillatoriaceae</taxon>
        <taxon>Planktothricoides</taxon>
    </lineage>
</organism>
<gene>
    <name evidence="1" type="ORF">ABWT76_000785</name>
</gene>